<dbReference type="GO" id="GO:0055085">
    <property type="term" value="P:transmembrane transport"/>
    <property type="evidence" value="ECO:0007669"/>
    <property type="project" value="InterPro"/>
</dbReference>
<feature type="domain" description="ABC transmembrane type-1" evidence="9">
    <location>
        <begin position="93"/>
        <end position="277"/>
    </location>
</feature>
<dbReference type="STRING" id="1122133.SAMN02745157_4097"/>
<accession>A0A1M5J4A8</accession>
<name>A0A1M5J4A8_9HYPH</name>
<protein>
    <submittedName>
        <fullName evidence="10">NitT/TauT family transport system permease protein</fullName>
    </submittedName>
</protein>
<feature type="transmembrane region" description="Helical" evidence="7">
    <location>
        <begin position="257"/>
        <end position="277"/>
    </location>
</feature>
<dbReference type="RefSeq" id="WP_073056943.1">
    <property type="nucleotide sequence ID" value="NZ_FQUP01000004.1"/>
</dbReference>
<evidence type="ECO:0000259" key="9">
    <source>
        <dbReference type="PROSITE" id="PS50928"/>
    </source>
</evidence>
<evidence type="ECO:0000313" key="11">
    <source>
        <dbReference type="Proteomes" id="UP000184485"/>
    </source>
</evidence>
<evidence type="ECO:0000256" key="4">
    <source>
        <dbReference type="ARBA" id="ARBA00022692"/>
    </source>
</evidence>
<dbReference type="PANTHER" id="PTHR30151:SF19">
    <property type="entry name" value="ABC TRANSPORTER PERMEASE"/>
    <property type="match status" value="1"/>
</dbReference>
<evidence type="ECO:0000256" key="2">
    <source>
        <dbReference type="ARBA" id="ARBA00022448"/>
    </source>
</evidence>
<keyword evidence="11" id="KW-1185">Reference proteome</keyword>
<sequence length="293" mass="31494">MTDNVLSDMPAAAQATSSPAAHLKRPLRRKGVVIAHEKSWKRSSIWTLQVGIFVALIGGWELATRLGLIDPFFWSSPSRIYNAFIIVIGEGTLFQDTWFTFKATIIGFLLGSAIGAAIGLSLWWSINAAAVVQPYIVVFNAVPKIALGPLIILIFGIGISSKIALAVAFTAVITALAAYAGVRAVDDDLVKLTLSLGGRRRDVFLKIVVPSAMPWITSSLHINIGLALAGAIAGEFISSQYGLGKIIMYAGSTYDMALIWVGIIILALLAIVLYGAVNWLEHKFTRGQNVKTI</sequence>
<evidence type="ECO:0000256" key="8">
    <source>
        <dbReference type="SAM" id="MobiDB-lite"/>
    </source>
</evidence>
<dbReference type="PANTHER" id="PTHR30151">
    <property type="entry name" value="ALKANE SULFONATE ABC TRANSPORTER-RELATED, MEMBRANE SUBUNIT"/>
    <property type="match status" value="1"/>
</dbReference>
<keyword evidence="3" id="KW-1003">Cell membrane</keyword>
<evidence type="ECO:0000256" key="1">
    <source>
        <dbReference type="ARBA" id="ARBA00004651"/>
    </source>
</evidence>
<reference evidence="10 11" key="1">
    <citation type="submission" date="2016-11" db="EMBL/GenBank/DDBJ databases">
        <authorList>
            <person name="Jaros S."/>
            <person name="Januszkiewicz K."/>
            <person name="Wedrychowicz H."/>
        </authorList>
    </citation>
    <scope>NUCLEOTIDE SEQUENCE [LARGE SCALE GENOMIC DNA]</scope>
    <source>
        <strain evidence="10 11">DSM 19436</strain>
    </source>
</reference>
<feature type="transmembrane region" description="Helical" evidence="7">
    <location>
        <begin position="203"/>
        <end position="233"/>
    </location>
</feature>
<proteinExistence type="inferred from homology"/>
<dbReference type="InterPro" id="IPR035906">
    <property type="entry name" value="MetI-like_sf"/>
</dbReference>
<dbReference type="Gene3D" id="1.10.3720.10">
    <property type="entry name" value="MetI-like"/>
    <property type="match status" value="1"/>
</dbReference>
<dbReference type="Proteomes" id="UP000184485">
    <property type="component" value="Unassembled WGS sequence"/>
</dbReference>
<dbReference type="CDD" id="cd06261">
    <property type="entry name" value="TM_PBP2"/>
    <property type="match status" value="1"/>
</dbReference>
<feature type="transmembrane region" description="Helical" evidence="7">
    <location>
        <begin position="163"/>
        <end position="182"/>
    </location>
</feature>
<feature type="compositionally biased region" description="Low complexity" evidence="8">
    <location>
        <begin position="10"/>
        <end position="21"/>
    </location>
</feature>
<dbReference type="SUPFAM" id="SSF161098">
    <property type="entry name" value="MetI-like"/>
    <property type="match status" value="1"/>
</dbReference>
<keyword evidence="4 7" id="KW-0812">Transmembrane</keyword>
<evidence type="ECO:0000256" key="7">
    <source>
        <dbReference type="RuleBase" id="RU363032"/>
    </source>
</evidence>
<keyword evidence="6 7" id="KW-0472">Membrane</keyword>
<evidence type="ECO:0000256" key="5">
    <source>
        <dbReference type="ARBA" id="ARBA00022989"/>
    </source>
</evidence>
<keyword evidence="5 7" id="KW-1133">Transmembrane helix</keyword>
<dbReference type="AlphaFoldDB" id="A0A1M5J4A8"/>
<dbReference type="InterPro" id="IPR000515">
    <property type="entry name" value="MetI-like"/>
</dbReference>
<feature type="transmembrane region" description="Helical" evidence="7">
    <location>
        <begin position="46"/>
        <end position="68"/>
    </location>
</feature>
<comment type="similarity">
    <text evidence="7">Belongs to the binding-protein-dependent transport system permease family.</text>
</comment>
<dbReference type="EMBL" id="FQUP01000004">
    <property type="protein sequence ID" value="SHG35361.1"/>
    <property type="molecule type" value="Genomic_DNA"/>
</dbReference>
<feature type="region of interest" description="Disordered" evidence="8">
    <location>
        <begin position="1"/>
        <end position="23"/>
    </location>
</feature>
<feature type="transmembrane region" description="Helical" evidence="7">
    <location>
        <begin position="105"/>
        <end position="124"/>
    </location>
</feature>
<evidence type="ECO:0000256" key="3">
    <source>
        <dbReference type="ARBA" id="ARBA00022475"/>
    </source>
</evidence>
<dbReference type="Pfam" id="PF00528">
    <property type="entry name" value="BPD_transp_1"/>
    <property type="match status" value="1"/>
</dbReference>
<evidence type="ECO:0000256" key="6">
    <source>
        <dbReference type="ARBA" id="ARBA00023136"/>
    </source>
</evidence>
<comment type="subcellular location">
    <subcellularLocation>
        <location evidence="1 7">Cell membrane</location>
        <topology evidence="1 7">Multi-pass membrane protein</topology>
    </subcellularLocation>
</comment>
<organism evidence="10 11">
    <name type="scientific">Kaistia soli DSM 19436</name>
    <dbReference type="NCBI Taxonomy" id="1122133"/>
    <lineage>
        <taxon>Bacteria</taxon>
        <taxon>Pseudomonadati</taxon>
        <taxon>Pseudomonadota</taxon>
        <taxon>Alphaproteobacteria</taxon>
        <taxon>Hyphomicrobiales</taxon>
        <taxon>Kaistiaceae</taxon>
        <taxon>Kaistia</taxon>
    </lineage>
</organism>
<evidence type="ECO:0000313" key="10">
    <source>
        <dbReference type="EMBL" id="SHG35361.1"/>
    </source>
</evidence>
<dbReference type="GO" id="GO:0005886">
    <property type="term" value="C:plasma membrane"/>
    <property type="evidence" value="ECO:0007669"/>
    <property type="project" value="UniProtKB-SubCell"/>
</dbReference>
<keyword evidence="2 7" id="KW-0813">Transport</keyword>
<gene>
    <name evidence="10" type="ORF">SAMN02745157_4097</name>
</gene>
<feature type="transmembrane region" description="Helical" evidence="7">
    <location>
        <begin position="136"/>
        <end position="157"/>
    </location>
</feature>
<dbReference type="PROSITE" id="PS50928">
    <property type="entry name" value="ABC_TM1"/>
    <property type="match status" value="1"/>
</dbReference>